<evidence type="ECO:0000256" key="2">
    <source>
        <dbReference type="ARBA" id="ARBA00007613"/>
    </source>
</evidence>
<keyword evidence="7" id="KW-0998">Cell outer membrane</keyword>
<keyword evidence="6" id="KW-0472">Membrane</keyword>
<evidence type="ECO:0000256" key="6">
    <source>
        <dbReference type="ARBA" id="ARBA00023136"/>
    </source>
</evidence>
<name>A0ABW5KYG7_9SPHI</name>
<gene>
    <name evidence="10" type="ORF">ACFSQW_04070</name>
</gene>
<evidence type="ECO:0000313" key="10">
    <source>
        <dbReference type="EMBL" id="MFD2553553.1"/>
    </source>
</evidence>
<dbReference type="Gene3D" id="1.20.1600.10">
    <property type="entry name" value="Outer membrane efflux proteins (OEP)"/>
    <property type="match status" value="1"/>
</dbReference>
<feature type="coiled-coil region" evidence="8">
    <location>
        <begin position="334"/>
        <end position="393"/>
    </location>
</feature>
<comment type="caution">
    <text evidence="10">The sequence shown here is derived from an EMBL/GenBank/DDBJ whole genome shotgun (WGS) entry which is preliminary data.</text>
</comment>
<evidence type="ECO:0000256" key="9">
    <source>
        <dbReference type="SAM" id="SignalP"/>
    </source>
</evidence>
<feature type="chain" id="PRO_5047541929" evidence="9">
    <location>
        <begin position="21"/>
        <end position="439"/>
    </location>
</feature>
<evidence type="ECO:0000256" key="1">
    <source>
        <dbReference type="ARBA" id="ARBA00004442"/>
    </source>
</evidence>
<dbReference type="RefSeq" id="WP_210355097.1">
    <property type="nucleotide sequence ID" value="NZ_JAEQMU010000004.1"/>
</dbReference>
<evidence type="ECO:0000256" key="7">
    <source>
        <dbReference type="ARBA" id="ARBA00023237"/>
    </source>
</evidence>
<dbReference type="PANTHER" id="PTHR30026">
    <property type="entry name" value="OUTER MEMBRANE PROTEIN TOLC"/>
    <property type="match status" value="1"/>
</dbReference>
<keyword evidence="3" id="KW-0813">Transport</keyword>
<reference evidence="11" key="1">
    <citation type="journal article" date="2019" name="Int. J. Syst. Evol. Microbiol.">
        <title>The Global Catalogue of Microorganisms (GCM) 10K type strain sequencing project: providing services to taxonomists for standard genome sequencing and annotation.</title>
        <authorList>
            <consortium name="The Broad Institute Genomics Platform"/>
            <consortium name="The Broad Institute Genome Sequencing Center for Infectious Disease"/>
            <person name="Wu L."/>
            <person name="Ma J."/>
        </authorList>
    </citation>
    <scope>NUCLEOTIDE SEQUENCE [LARGE SCALE GENOMIC DNA]</scope>
    <source>
        <strain evidence="11">KCTC 52298</strain>
    </source>
</reference>
<sequence length="439" mass="49607">MSKNLLLILLFFCFTQSMQAQTKLTLDQCLELLQSQNEDIRQANINILLAEVDVKDAKNAYIPTLSFGAGHSYNLGLAFDQVAGQLITGNKWSNSANASISTRATLFQGFALKNKLKQSLIGLESKEVQKNRLEQSLKLELLSKYFEAAANKSLHETSLKQLQFAQQQLDQEQTKFQLETNTLVDVAQAESQVASSELTRIVNMTSYTNSVVALKQLLGLSLTDSLSIENPNLELSNQVLLHQNQAVFMLDPTIKLAELSLKQSELNLKYAKGPYYPTVSFSGGYGTNYSSERKDYLTGDYMPFFNQLNQNRNLNFGLSLSVPVFDAFKTKNNIHRLKLDLENKQSELHKTKVEREKVLTLAVQEYYKSAKEYQVLQVQNAALEKNYNAMKERYDIGVTTAMEYNKALLDYNVAEANVIKAKYTLMYNGEVIKVLRGEK</sequence>
<keyword evidence="4" id="KW-1134">Transmembrane beta strand</keyword>
<comment type="subcellular location">
    <subcellularLocation>
        <location evidence="1">Cell outer membrane</location>
    </subcellularLocation>
</comment>
<keyword evidence="11" id="KW-1185">Reference proteome</keyword>
<dbReference type="InterPro" id="IPR051906">
    <property type="entry name" value="TolC-like"/>
</dbReference>
<evidence type="ECO:0000256" key="8">
    <source>
        <dbReference type="SAM" id="Coils"/>
    </source>
</evidence>
<keyword evidence="8" id="KW-0175">Coiled coil</keyword>
<dbReference type="Pfam" id="PF02321">
    <property type="entry name" value="OEP"/>
    <property type="match status" value="2"/>
</dbReference>
<keyword evidence="5" id="KW-0812">Transmembrane</keyword>
<dbReference type="PANTHER" id="PTHR30026:SF20">
    <property type="entry name" value="OUTER MEMBRANE PROTEIN TOLC"/>
    <property type="match status" value="1"/>
</dbReference>
<evidence type="ECO:0000256" key="5">
    <source>
        <dbReference type="ARBA" id="ARBA00022692"/>
    </source>
</evidence>
<proteinExistence type="inferred from homology"/>
<comment type="similarity">
    <text evidence="2">Belongs to the outer membrane factor (OMF) (TC 1.B.17) family.</text>
</comment>
<dbReference type="EMBL" id="JBHULD010000004">
    <property type="protein sequence ID" value="MFD2553553.1"/>
    <property type="molecule type" value="Genomic_DNA"/>
</dbReference>
<protein>
    <submittedName>
        <fullName evidence="10">TolC family protein</fullName>
    </submittedName>
</protein>
<dbReference type="Proteomes" id="UP001597440">
    <property type="component" value="Unassembled WGS sequence"/>
</dbReference>
<feature type="signal peptide" evidence="9">
    <location>
        <begin position="1"/>
        <end position="20"/>
    </location>
</feature>
<evidence type="ECO:0000313" key="11">
    <source>
        <dbReference type="Proteomes" id="UP001597440"/>
    </source>
</evidence>
<organism evidence="10 11">
    <name type="scientific">Sphingobacterium tabacisoli</name>
    <dbReference type="NCBI Taxonomy" id="2044855"/>
    <lineage>
        <taxon>Bacteria</taxon>
        <taxon>Pseudomonadati</taxon>
        <taxon>Bacteroidota</taxon>
        <taxon>Sphingobacteriia</taxon>
        <taxon>Sphingobacteriales</taxon>
        <taxon>Sphingobacteriaceae</taxon>
        <taxon>Sphingobacterium</taxon>
    </lineage>
</organism>
<dbReference type="InterPro" id="IPR003423">
    <property type="entry name" value="OMP_efflux"/>
</dbReference>
<evidence type="ECO:0000256" key="3">
    <source>
        <dbReference type="ARBA" id="ARBA00022448"/>
    </source>
</evidence>
<accession>A0ABW5KYG7</accession>
<evidence type="ECO:0000256" key="4">
    <source>
        <dbReference type="ARBA" id="ARBA00022452"/>
    </source>
</evidence>
<dbReference type="SUPFAM" id="SSF56954">
    <property type="entry name" value="Outer membrane efflux proteins (OEP)"/>
    <property type="match status" value="1"/>
</dbReference>
<keyword evidence="9" id="KW-0732">Signal</keyword>